<keyword evidence="2" id="KW-1185">Reference proteome</keyword>
<name>A0A7W3LS26_ACTNM</name>
<comment type="caution">
    <text evidence="1">The sequence shown here is derived from an EMBL/GenBank/DDBJ whole genome shotgun (WGS) entry which is preliminary data.</text>
</comment>
<proteinExistence type="predicted"/>
<gene>
    <name evidence="1" type="ORF">HNR61_004810</name>
</gene>
<sequence length="108" mass="11441">MTDRAPDAHHALVAEVSATRADHLATPFPDGLRWVDAPSGESAPALDAYLAGCIQTFITNHGTLDAERRQVLIDCAAELASLLGDLSGDEAVYVARMLRTADLISAQP</sequence>
<organism evidence="1 2">
    <name type="scientific">Actinomadura namibiensis</name>
    <dbReference type="NCBI Taxonomy" id="182080"/>
    <lineage>
        <taxon>Bacteria</taxon>
        <taxon>Bacillati</taxon>
        <taxon>Actinomycetota</taxon>
        <taxon>Actinomycetes</taxon>
        <taxon>Streptosporangiales</taxon>
        <taxon>Thermomonosporaceae</taxon>
        <taxon>Actinomadura</taxon>
    </lineage>
</organism>
<protein>
    <submittedName>
        <fullName evidence="1">Uncharacterized protein</fullName>
    </submittedName>
</protein>
<reference evidence="1 2" key="1">
    <citation type="submission" date="2020-08" db="EMBL/GenBank/DDBJ databases">
        <title>Genomic Encyclopedia of Type Strains, Phase IV (KMG-IV): sequencing the most valuable type-strain genomes for metagenomic binning, comparative biology and taxonomic classification.</title>
        <authorList>
            <person name="Goeker M."/>
        </authorList>
    </citation>
    <scope>NUCLEOTIDE SEQUENCE [LARGE SCALE GENOMIC DNA]</scope>
    <source>
        <strain evidence="1 2">DSM 44197</strain>
    </source>
</reference>
<dbReference type="EMBL" id="JACJIA010000006">
    <property type="protein sequence ID" value="MBA8953160.1"/>
    <property type="molecule type" value="Genomic_DNA"/>
</dbReference>
<evidence type="ECO:0000313" key="1">
    <source>
        <dbReference type="EMBL" id="MBA8953160.1"/>
    </source>
</evidence>
<dbReference type="AlphaFoldDB" id="A0A7W3LS26"/>
<dbReference type="Proteomes" id="UP000572680">
    <property type="component" value="Unassembled WGS sequence"/>
</dbReference>
<dbReference type="RefSeq" id="WP_182845377.1">
    <property type="nucleotide sequence ID" value="NZ_BAAALP010000063.1"/>
</dbReference>
<accession>A0A7W3LS26</accession>
<evidence type="ECO:0000313" key="2">
    <source>
        <dbReference type="Proteomes" id="UP000572680"/>
    </source>
</evidence>